<feature type="transmembrane region" description="Helical" evidence="1">
    <location>
        <begin position="52"/>
        <end position="70"/>
    </location>
</feature>
<name>A0A1M5GBY1_9BACI</name>
<keyword evidence="1" id="KW-1133">Transmembrane helix</keyword>
<sequence length="255" mass="29636">MSKPEWNKKIKNHLIDQTESITELKESTWQNIDKELFPTVKKKKRRRRTKQVIVSIAGAAMIMLFIMFSSNEQGLAMMQSIREIFVEEKKQIVELEGNKEVRDVHLNKNYQLEYVLYVDESYYKVIEQENSDLILPKMEFEDIDVPEISMEIMQHTDISKDELIDEVITEITDSGLTINQEEEVMYPLESLVIKGVGNTEEYANPGDTPIHRYYIKDTGSGQLFLIKQVYFLTAAEGHGVRLNSMLETFEVISNN</sequence>
<dbReference type="EMBL" id="FQVW01000012">
    <property type="protein sequence ID" value="SHG01243.1"/>
    <property type="molecule type" value="Genomic_DNA"/>
</dbReference>
<dbReference type="RefSeq" id="WP_072889515.1">
    <property type="nucleotide sequence ID" value="NZ_FQVW01000012.1"/>
</dbReference>
<evidence type="ECO:0000256" key="1">
    <source>
        <dbReference type="SAM" id="Phobius"/>
    </source>
</evidence>
<keyword evidence="1" id="KW-0812">Transmembrane</keyword>
<dbReference type="AlphaFoldDB" id="A0A1M5GBY1"/>
<evidence type="ECO:0000313" key="2">
    <source>
        <dbReference type="EMBL" id="SHG01243.1"/>
    </source>
</evidence>
<accession>A0A1M5GBY1</accession>
<protein>
    <recommendedName>
        <fullName evidence="4">DUF4367 domain-containing protein</fullName>
    </recommendedName>
</protein>
<reference evidence="2 3" key="1">
    <citation type="submission" date="2016-11" db="EMBL/GenBank/DDBJ databases">
        <authorList>
            <person name="Jaros S."/>
            <person name="Januszkiewicz K."/>
            <person name="Wedrychowicz H."/>
        </authorList>
    </citation>
    <scope>NUCLEOTIDE SEQUENCE [LARGE SCALE GENOMIC DNA]</scope>
    <source>
        <strain evidence="2 3">IBRC-M 10683</strain>
    </source>
</reference>
<dbReference type="STRING" id="930117.SAMN05216225_101244"/>
<evidence type="ECO:0000313" key="3">
    <source>
        <dbReference type="Proteomes" id="UP000183988"/>
    </source>
</evidence>
<dbReference type="OrthoDB" id="2871129at2"/>
<proteinExistence type="predicted"/>
<keyword evidence="1" id="KW-0472">Membrane</keyword>
<gene>
    <name evidence="2" type="ORF">SAMN05216225_101244</name>
</gene>
<organism evidence="2 3">
    <name type="scientific">Ornithinibacillus halophilus</name>
    <dbReference type="NCBI Taxonomy" id="930117"/>
    <lineage>
        <taxon>Bacteria</taxon>
        <taxon>Bacillati</taxon>
        <taxon>Bacillota</taxon>
        <taxon>Bacilli</taxon>
        <taxon>Bacillales</taxon>
        <taxon>Bacillaceae</taxon>
        <taxon>Ornithinibacillus</taxon>
    </lineage>
</organism>
<evidence type="ECO:0008006" key="4">
    <source>
        <dbReference type="Google" id="ProtNLM"/>
    </source>
</evidence>
<keyword evidence="3" id="KW-1185">Reference proteome</keyword>
<dbReference type="Proteomes" id="UP000183988">
    <property type="component" value="Unassembled WGS sequence"/>
</dbReference>